<accession>A0ABP0J6D9</accession>
<protein>
    <submittedName>
        <fullName evidence="1">Uncharacterized protein</fullName>
    </submittedName>
</protein>
<dbReference type="Pfam" id="PF06705">
    <property type="entry name" value="SF-assemblin"/>
    <property type="match status" value="1"/>
</dbReference>
<evidence type="ECO:0000313" key="1">
    <source>
        <dbReference type="EMBL" id="CAK9009774.1"/>
    </source>
</evidence>
<proteinExistence type="predicted"/>
<evidence type="ECO:0000313" key="2">
    <source>
        <dbReference type="Proteomes" id="UP001642484"/>
    </source>
</evidence>
<dbReference type="PRINTS" id="PR01799">
    <property type="entry name" value="SFASSEMBLIN"/>
</dbReference>
<organism evidence="1 2">
    <name type="scientific">Durusdinium trenchii</name>
    <dbReference type="NCBI Taxonomy" id="1381693"/>
    <lineage>
        <taxon>Eukaryota</taxon>
        <taxon>Sar</taxon>
        <taxon>Alveolata</taxon>
        <taxon>Dinophyceae</taxon>
        <taxon>Suessiales</taxon>
        <taxon>Symbiodiniaceae</taxon>
        <taxon>Durusdinium</taxon>
    </lineage>
</organism>
<keyword evidence="2" id="KW-1185">Reference proteome</keyword>
<comment type="caution">
    <text evidence="1">The sequence shown here is derived from an EMBL/GenBank/DDBJ whole genome shotgun (WGS) entry which is preliminary data.</text>
</comment>
<reference evidence="1 2" key="1">
    <citation type="submission" date="2024-02" db="EMBL/GenBank/DDBJ databases">
        <authorList>
            <person name="Chen Y."/>
            <person name="Shah S."/>
            <person name="Dougan E. K."/>
            <person name="Thang M."/>
            <person name="Chan C."/>
        </authorList>
    </citation>
    <scope>NUCLEOTIDE SEQUENCE [LARGE SCALE GENOMIC DNA]</scope>
</reference>
<dbReference type="PANTHER" id="PTHR40412">
    <property type="entry name" value="SF-ASSEMBLIN"/>
    <property type="match status" value="1"/>
</dbReference>
<name>A0ABP0J6D9_9DINO</name>
<dbReference type="EMBL" id="CAXAMN010004514">
    <property type="protein sequence ID" value="CAK9009774.1"/>
    <property type="molecule type" value="Genomic_DNA"/>
</dbReference>
<gene>
    <name evidence="1" type="ORF">CCMP2556_LOCUS9804</name>
</gene>
<dbReference type="Proteomes" id="UP001642484">
    <property type="component" value="Unassembled WGS sequence"/>
</dbReference>
<dbReference type="PANTHER" id="PTHR40412:SF1">
    <property type="entry name" value="SF-ASSEMBLIN"/>
    <property type="match status" value="1"/>
</dbReference>
<dbReference type="InterPro" id="IPR008374">
    <property type="entry name" value="SF_assemblin/giardin_b"/>
</dbReference>
<sequence length="312" mass="35733">MRARTSFQPSPQEYTPTTAHESKGHGTSIRSTLFRSGPSMTQHLLPHLRPERPIIAPVWEDDAAADQELRKKLAAISTSFAALAKQVDEDARRRKELEASRCQELVAFLGKLEHELMEESQHREEELTDFRQAMNRRLADIIEGLQERLSERFTSLFSTVDSLTDRCCTLELGIQQFKGEVPSQLQVELSSLKEQMKHLIDDFKDEQKRAETQEDALLQRIEEVGFGVDAEMQKELARLERRGEALQELIDQLASPHENAETAQIRALTLQRVAEVRQELQKEATLREAADDEVWQAINHYRATLHRSLSAN</sequence>